<reference evidence="8 9" key="1">
    <citation type="submission" date="2010-07" db="EMBL/GenBank/DDBJ databases">
        <authorList>
            <person name="Sid Ahmed O."/>
        </authorList>
    </citation>
    <scope>NUCLEOTIDE SEQUENCE [LARGE SCALE GENOMIC DNA]</scope>
    <source>
        <strain evidence="8 9">TX4248</strain>
    </source>
</reference>
<keyword evidence="4 6" id="KW-1133">Transmembrane helix</keyword>
<evidence type="ECO:0000256" key="3">
    <source>
        <dbReference type="ARBA" id="ARBA00022692"/>
    </source>
</evidence>
<dbReference type="PANTHER" id="PTHR33545:SF5">
    <property type="entry name" value="UPF0750 MEMBRANE PROTEIN YITT"/>
    <property type="match status" value="1"/>
</dbReference>
<dbReference type="Pfam" id="PF02588">
    <property type="entry name" value="YitT_membrane"/>
    <property type="match status" value="1"/>
</dbReference>
<accession>A0A125W8G9</accession>
<organism evidence="8 9">
    <name type="scientific">Enterococcus faecalis TX4248</name>
    <dbReference type="NCBI Taxonomy" id="749495"/>
    <lineage>
        <taxon>Bacteria</taxon>
        <taxon>Bacillati</taxon>
        <taxon>Bacillota</taxon>
        <taxon>Bacilli</taxon>
        <taxon>Lactobacillales</taxon>
        <taxon>Enterococcaceae</taxon>
        <taxon>Enterococcus</taxon>
    </lineage>
</organism>
<dbReference type="AlphaFoldDB" id="A0A125W8G9"/>
<dbReference type="PANTHER" id="PTHR33545">
    <property type="entry name" value="UPF0750 MEMBRANE PROTEIN YITT-RELATED"/>
    <property type="match status" value="1"/>
</dbReference>
<dbReference type="EMBL" id="AEBR01000024">
    <property type="protein sequence ID" value="EFM83577.1"/>
    <property type="molecule type" value="Genomic_DNA"/>
</dbReference>
<evidence type="ECO:0000256" key="2">
    <source>
        <dbReference type="ARBA" id="ARBA00022475"/>
    </source>
</evidence>
<dbReference type="PIRSF" id="PIRSF006483">
    <property type="entry name" value="Membrane_protein_YitT"/>
    <property type="match status" value="1"/>
</dbReference>
<keyword evidence="2" id="KW-1003">Cell membrane</keyword>
<comment type="caution">
    <text evidence="8">The sequence shown here is derived from an EMBL/GenBank/DDBJ whole genome shotgun (WGS) entry which is preliminary data.</text>
</comment>
<keyword evidence="5 6" id="KW-0472">Membrane</keyword>
<feature type="transmembrane region" description="Helical" evidence="6">
    <location>
        <begin position="117"/>
        <end position="139"/>
    </location>
</feature>
<proteinExistence type="predicted"/>
<gene>
    <name evidence="8" type="ORF">HMPREF9498_00851</name>
</gene>
<sequence length="318" mass="34723">MSRLVSTYQRNESIKKIAVMAITALTSAVGLNFFLIPAKVFSAGMNGIAQIIATLLYTNLGIHINTGIFILFLNIPVFILGFVKLGKQSTILSFINVIGISVVTMFVPIVTVTTNPLMNAIMGGVLVGVGAGLSLKMGFNTGGMDIISLILSKTTGKTVGNFMFLLNGIIVLLAGFVFNWESALYTIISIYCLSQVVDMIHTSHQKVTAMIVTTRPEAVALEVSQQIARGMTLLPSIGGYSGAEGRMIMMVITRYELYDLEQAVYSIDENAFVNILPTQSVLGRFANEDEQRIFHSTGTFPELQSYKVKRYPPKKKLK</sequence>
<dbReference type="Gene3D" id="3.30.70.120">
    <property type="match status" value="1"/>
</dbReference>
<dbReference type="RefSeq" id="WP_002381974.1">
    <property type="nucleotide sequence ID" value="NZ_GL454430.1"/>
</dbReference>
<dbReference type="InterPro" id="IPR003740">
    <property type="entry name" value="YitT"/>
</dbReference>
<evidence type="ECO:0000313" key="8">
    <source>
        <dbReference type="EMBL" id="EFM83577.1"/>
    </source>
</evidence>
<evidence type="ECO:0000259" key="7">
    <source>
        <dbReference type="Pfam" id="PF10035"/>
    </source>
</evidence>
<dbReference type="InterPro" id="IPR051461">
    <property type="entry name" value="UPF0750_membrane"/>
</dbReference>
<feature type="domain" description="DUF2179" evidence="7">
    <location>
        <begin position="229"/>
        <end position="283"/>
    </location>
</feature>
<dbReference type="HOGENOM" id="CLU_063199_1_0_9"/>
<dbReference type="InterPro" id="IPR015867">
    <property type="entry name" value="N-reg_PII/ATP_PRibTrfase_C"/>
</dbReference>
<dbReference type="Proteomes" id="UP000004846">
    <property type="component" value="Unassembled WGS sequence"/>
</dbReference>
<evidence type="ECO:0000256" key="4">
    <source>
        <dbReference type="ARBA" id="ARBA00022989"/>
    </source>
</evidence>
<dbReference type="GO" id="GO:0005886">
    <property type="term" value="C:plasma membrane"/>
    <property type="evidence" value="ECO:0007669"/>
    <property type="project" value="UniProtKB-SubCell"/>
</dbReference>
<protein>
    <recommendedName>
        <fullName evidence="7">DUF2179 domain-containing protein</fullName>
    </recommendedName>
</protein>
<keyword evidence="3 6" id="KW-0812">Transmembrane</keyword>
<feature type="transmembrane region" description="Helical" evidence="6">
    <location>
        <begin position="159"/>
        <end position="177"/>
    </location>
</feature>
<evidence type="ECO:0000256" key="1">
    <source>
        <dbReference type="ARBA" id="ARBA00004651"/>
    </source>
</evidence>
<feature type="transmembrane region" description="Helical" evidence="6">
    <location>
        <begin position="90"/>
        <end position="111"/>
    </location>
</feature>
<name>A0A125W8G9_ENTFL</name>
<dbReference type="CDD" id="cd16380">
    <property type="entry name" value="YitT_C"/>
    <property type="match status" value="1"/>
</dbReference>
<evidence type="ECO:0000313" key="9">
    <source>
        <dbReference type="Proteomes" id="UP000004846"/>
    </source>
</evidence>
<comment type="subcellular location">
    <subcellularLocation>
        <location evidence="1">Cell membrane</location>
        <topology evidence="1">Multi-pass membrane protein</topology>
    </subcellularLocation>
</comment>
<evidence type="ECO:0000256" key="5">
    <source>
        <dbReference type="ARBA" id="ARBA00023136"/>
    </source>
</evidence>
<feature type="transmembrane region" description="Helical" evidence="6">
    <location>
        <begin position="62"/>
        <end position="83"/>
    </location>
</feature>
<evidence type="ECO:0000256" key="6">
    <source>
        <dbReference type="SAM" id="Phobius"/>
    </source>
</evidence>
<dbReference type="InterPro" id="IPR019264">
    <property type="entry name" value="DUF2179"/>
</dbReference>
<feature type="transmembrane region" description="Helical" evidence="6">
    <location>
        <begin position="21"/>
        <end position="42"/>
    </location>
</feature>
<dbReference type="Pfam" id="PF10035">
    <property type="entry name" value="DUF2179"/>
    <property type="match status" value="1"/>
</dbReference>
<dbReference type="GeneID" id="60893560"/>